<keyword evidence="3" id="KW-1185">Reference proteome</keyword>
<evidence type="ECO:0008006" key="4">
    <source>
        <dbReference type="Google" id="ProtNLM"/>
    </source>
</evidence>
<protein>
    <recommendedName>
        <fullName evidence="4">SIR2-like domain-containing protein</fullName>
    </recommendedName>
</protein>
<feature type="region of interest" description="Disordered" evidence="1">
    <location>
        <begin position="80"/>
        <end position="125"/>
    </location>
</feature>
<evidence type="ECO:0000313" key="2">
    <source>
        <dbReference type="EMBL" id="MBP0447437.1"/>
    </source>
</evidence>
<name>A0ABS4AK66_9PROT</name>
<proteinExistence type="predicted"/>
<sequence length="159" mass="16758">MFRRRSLLFVGSGLAESYFVNLIAETLFSLGPSSQPHFALFSREELARVDADFLAVRLGITPVCYGETYAALPPALERLSATTRPSAPSRPRAGVPRMRSAAFDVPRGGGDPGADDLTVTLRSGRLRPPGPGACVVLSVGRDRWGTASSPASGSRPGAS</sequence>
<dbReference type="RefSeq" id="WP_209381705.1">
    <property type="nucleotide sequence ID" value="NZ_JAGIZB010000036.1"/>
</dbReference>
<gene>
    <name evidence="2" type="ORF">J8J14_22000</name>
</gene>
<evidence type="ECO:0000313" key="3">
    <source>
        <dbReference type="Proteomes" id="UP000681594"/>
    </source>
</evidence>
<dbReference type="EMBL" id="JAGIZB010000036">
    <property type="protein sequence ID" value="MBP0447437.1"/>
    <property type="molecule type" value="Genomic_DNA"/>
</dbReference>
<dbReference type="Proteomes" id="UP000681594">
    <property type="component" value="Unassembled WGS sequence"/>
</dbReference>
<accession>A0ABS4AK66</accession>
<evidence type="ECO:0000256" key="1">
    <source>
        <dbReference type="SAM" id="MobiDB-lite"/>
    </source>
</evidence>
<comment type="caution">
    <text evidence="2">The sequence shown here is derived from an EMBL/GenBank/DDBJ whole genome shotgun (WGS) entry which is preliminary data.</text>
</comment>
<organism evidence="2 3">
    <name type="scientific">Pararoseomonas baculiformis</name>
    <dbReference type="NCBI Taxonomy" id="2820812"/>
    <lineage>
        <taxon>Bacteria</taxon>
        <taxon>Pseudomonadati</taxon>
        <taxon>Pseudomonadota</taxon>
        <taxon>Alphaproteobacteria</taxon>
        <taxon>Acetobacterales</taxon>
        <taxon>Acetobacteraceae</taxon>
        <taxon>Pararoseomonas</taxon>
    </lineage>
</organism>
<reference evidence="2 3" key="1">
    <citation type="submission" date="2021-03" db="EMBL/GenBank/DDBJ databases">
        <authorList>
            <person name="So Y."/>
        </authorList>
    </citation>
    <scope>NUCLEOTIDE SEQUENCE [LARGE SCALE GENOMIC DNA]</scope>
    <source>
        <strain evidence="2 3">SSH11</strain>
    </source>
</reference>